<evidence type="ECO:0000313" key="1">
    <source>
        <dbReference type="EMBL" id="TMS18675.1"/>
    </source>
</evidence>
<gene>
    <name evidence="1" type="ORF">E3U43_011001</name>
</gene>
<name>A0ACD3RGX5_LARCR</name>
<keyword evidence="2" id="KW-1185">Reference proteome</keyword>
<organism evidence="1 2">
    <name type="scientific">Larimichthys crocea</name>
    <name type="common">Large yellow croaker</name>
    <name type="synonym">Pseudosciaena crocea</name>
    <dbReference type="NCBI Taxonomy" id="215358"/>
    <lineage>
        <taxon>Eukaryota</taxon>
        <taxon>Metazoa</taxon>
        <taxon>Chordata</taxon>
        <taxon>Craniata</taxon>
        <taxon>Vertebrata</taxon>
        <taxon>Euteleostomi</taxon>
        <taxon>Actinopterygii</taxon>
        <taxon>Neopterygii</taxon>
        <taxon>Teleostei</taxon>
        <taxon>Neoteleostei</taxon>
        <taxon>Acanthomorphata</taxon>
        <taxon>Eupercaria</taxon>
        <taxon>Sciaenidae</taxon>
        <taxon>Larimichthys</taxon>
    </lineage>
</organism>
<sequence length="106" mass="12209">MKGKIDARSIFTAAIKEIRNLQCSPEQEEICSIFFPLNKSILKHSGSLTVDHIFLIHFDGRIFLKLEQQEEVVQTSLTTYNKTSNPFIHPSIQDTKKTCRWDLGEN</sequence>
<accession>A0ACD3RGX5</accession>
<dbReference type="EMBL" id="CM011679">
    <property type="protein sequence ID" value="TMS18675.1"/>
    <property type="molecule type" value="Genomic_DNA"/>
</dbReference>
<dbReference type="Proteomes" id="UP000793456">
    <property type="component" value="Chromosome VI"/>
</dbReference>
<reference evidence="1" key="1">
    <citation type="submission" date="2018-11" db="EMBL/GenBank/DDBJ databases">
        <title>The sequence and de novo assembly of Larimichthys crocea genome using PacBio and Hi-C technologies.</title>
        <authorList>
            <person name="Xu P."/>
            <person name="Chen B."/>
            <person name="Zhou Z."/>
            <person name="Ke Q."/>
            <person name="Wu Y."/>
            <person name="Bai H."/>
            <person name="Pu F."/>
        </authorList>
    </citation>
    <scope>NUCLEOTIDE SEQUENCE</scope>
    <source>
        <tissue evidence="1">Muscle</tissue>
    </source>
</reference>
<protein>
    <submittedName>
        <fullName evidence="1">Uncharacterized protein</fullName>
    </submittedName>
</protein>
<comment type="caution">
    <text evidence="1">The sequence shown here is derived from an EMBL/GenBank/DDBJ whole genome shotgun (WGS) entry which is preliminary data.</text>
</comment>
<evidence type="ECO:0000313" key="2">
    <source>
        <dbReference type="Proteomes" id="UP000793456"/>
    </source>
</evidence>
<proteinExistence type="predicted"/>